<feature type="compositionally biased region" description="Polar residues" evidence="1">
    <location>
        <begin position="35"/>
        <end position="58"/>
    </location>
</feature>
<protein>
    <submittedName>
        <fullName evidence="2">Uncharacterized protein</fullName>
    </submittedName>
</protein>
<name>A0A067MU39_BOTB1</name>
<dbReference type="EMBL" id="KL198020">
    <property type="protein sequence ID" value="KDQ19134.1"/>
    <property type="molecule type" value="Genomic_DNA"/>
</dbReference>
<dbReference type="HOGENOM" id="CLU_026455_1_1_1"/>
<accession>A0A067MU39</accession>
<gene>
    <name evidence="2" type="ORF">BOTBODRAFT_171079</name>
</gene>
<evidence type="ECO:0000256" key="1">
    <source>
        <dbReference type="SAM" id="MobiDB-lite"/>
    </source>
</evidence>
<dbReference type="InParanoid" id="A0A067MU39"/>
<sequence length="504" mass="55145">MSTSPIHSSHSQSDTPSSVMSSASASDESDIEQSTVEATMTSQPTSMATSIPRRSSSIPVVARSSPICEKGPRSRRPREQKFNVNSTLGTPRGHGSGERSAIPAKAPTPELTFGALVVDILLISLNHIKKPLAAFLAFLFIATSFQHCYVALLQSVVVPTCKLPLLSVALPFCPAVAKWDDDSRNALNALPDFREFLQLQTGLEGLLEASSAASLALELKKSELAIRDLITPVNLSDLKCKDTLVPELARFVVDAQDVGLSLQQLGAQVGGTVDSIIAMDRAALRTLEAASISGPLPRELENLPALAHTILRYVGVLPSLPNTRRALLDAFNTVADPMERQLYELIIYAEGTFNLLYRLDAATQTIHTIIAEEQRDVKIKRDDVLTGLWTTLGGNKREIAAFASHLSLLGQVSQYRMDAHLRVTATIFELRRLSNELAQLRDRVTNPLLGPDDKHGYAIEAQMESIRVGVKRLDEFRKRGAERERALSRSIMNLSKPMPSFHTE</sequence>
<feature type="compositionally biased region" description="Low complexity" evidence="1">
    <location>
        <begin position="1"/>
        <end position="26"/>
    </location>
</feature>
<dbReference type="Proteomes" id="UP000027195">
    <property type="component" value="Unassembled WGS sequence"/>
</dbReference>
<organism evidence="2 3">
    <name type="scientific">Botryobasidium botryosum (strain FD-172 SS1)</name>
    <dbReference type="NCBI Taxonomy" id="930990"/>
    <lineage>
        <taxon>Eukaryota</taxon>
        <taxon>Fungi</taxon>
        <taxon>Dikarya</taxon>
        <taxon>Basidiomycota</taxon>
        <taxon>Agaricomycotina</taxon>
        <taxon>Agaricomycetes</taxon>
        <taxon>Cantharellales</taxon>
        <taxon>Botryobasidiaceae</taxon>
        <taxon>Botryobasidium</taxon>
    </lineage>
</organism>
<proteinExistence type="predicted"/>
<keyword evidence="3" id="KW-1185">Reference proteome</keyword>
<dbReference type="OrthoDB" id="4179406at2759"/>
<dbReference type="STRING" id="930990.A0A067MU39"/>
<evidence type="ECO:0000313" key="2">
    <source>
        <dbReference type="EMBL" id="KDQ19134.1"/>
    </source>
</evidence>
<evidence type="ECO:0000313" key="3">
    <source>
        <dbReference type="Proteomes" id="UP000027195"/>
    </source>
</evidence>
<feature type="region of interest" description="Disordered" evidence="1">
    <location>
        <begin position="1"/>
        <end position="104"/>
    </location>
</feature>
<reference evidence="3" key="1">
    <citation type="journal article" date="2014" name="Proc. Natl. Acad. Sci. U.S.A.">
        <title>Extensive sampling of basidiomycete genomes demonstrates inadequacy of the white-rot/brown-rot paradigm for wood decay fungi.</title>
        <authorList>
            <person name="Riley R."/>
            <person name="Salamov A.A."/>
            <person name="Brown D.W."/>
            <person name="Nagy L.G."/>
            <person name="Floudas D."/>
            <person name="Held B.W."/>
            <person name="Levasseur A."/>
            <person name="Lombard V."/>
            <person name="Morin E."/>
            <person name="Otillar R."/>
            <person name="Lindquist E.A."/>
            <person name="Sun H."/>
            <person name="LaButti K.M."/>
            <person name="Schmutz J."/>
            <person name="Jabbour D."/>
            <person name="Luo H."/>
            <person name="Baker S.E."/>
            <person name="Pisabarro A.G."/>
            <person name="Walton J.D."/>
            <person name="Blanchette R.A."/>
            <person name="Henrissat B."/>
            <person name="Martin F."/>
            <person name="Cullen D."/>
            <person name="Hibbett D.S."/>
            <person name="Grigoriev I.V."/>
        </authorList>
    </citation>
    <scope>NUCLEOTIDE SEQUENCE [LARGE SCALE GENOMIC DNA]</scope>
    <source>
        <strain evidence="3">FD-172 SS1</strain>
    </source>
</reference>
<dbReference type="AlphaFoldDB" id="A0A067MU39"/>